<evidence type="ECO:0000313" key="4">
    <source>
        <dbReference type="Proteomes" id="UP000311382"/>
    </source>
</evidence>
<name>A0A5C5FN99_9BASI</name>
<feature type="signal peptide" evidence="2">
    <location>
        <begin position="1"/>
        <end position="30"/>
    </location>
</feature>
<keyword evidence="4" id="KW-1185">Reference proteome</keyword>
<comment type="caution">
    <text evidence="3">The sequence shown here is derived from an EMBL/GenBank/DDBJ whole genome shotgun (WGS) entry which is preliminary data.</text>
</comment>
<dbReference type="EMBL" id="SOZI01000214">
    <property type="protein sequence ID" value="TNY17331.1"/>
    <property type="molecule type" value="Genomic_DNA"/>
</dbReference>
<evidence type="ECO:0008006" key="5">
    <source>
        <dbReference type="Google" id="ProtNLM"/>
    </source>
</evidence>
<evidence type="ECO:0000313" key="3">
    <source>
        <dbReference type="EMBL" id="TNY17331.1"/>
    </source>
</evidence>
<feature type="chain" id="PRO_5022847648" description="Proteophosphoglycan ppg4" evidence="2">
    <location>
        <begin position="31"/>
        <end position="331"/>
    </location>
</feature>
<organism evidence="3 4">
    <name type="scientific">Rhodotorula diobovata</name>
    <dbReference type="NCBI Taxonomy" id="5288"/>
    <lineage>
        <taxon>Eukaryota</taxon>
        <taxon>Fungi</taxon>
        <taxon>Dikarya</taxon>
        <taxon>Basidiomycota</taxon>
        <taxon>Pucciniomycotina</taxon>
        <taxon>Microbotryomycetes</taxon>
        <taxon>Sporidiobolales</taxon>
        <taxon>Sporidiobolaceae</taxon>
        <taxon>Rhodotorula</taxon>
    </lineage>
</organism>
<feature type="compositionally biased region" description="Polar residues" evidence="1">
    <location>
        <begin position="280"/>
        <end position="293"/>
    </location>
</feature>
<gene>
    <name evidence="3" type="ORF">DMC30DRAFT_406108</name>
</gene>
<evidence type="ECO:0000256" key="2">
    <source>
        <dbReference type="SAM" id="SignalP"/>
    </source>
</evidence>
<feature type="region of interest" description="Disordered" evidence="1">
    <location>
        <begin position="195"/>
        <end position="225"/>
    </location>
</feature>
<protein>
    <recommendedName>
        <fullName evidence="5">Proteophosphoglycan ppg4</fullName>
    </recommendedName>
</protein>
<evidence type="ECO:0000256" key="1">
    <source>
        <dbReference type="SAM" id="MobiDB-lite"/>
    </source>
</evidence>
<reference evidence="3 4" key="1">
    <citation type="submission" date="2019-03" db="EMBL/GenBank/DDBJ databases">
        <title>Rhodosporidium diobovatum UCD-FST 08-225 genome sequencing, assembly, and annotation.</title>
        <authorList>
            <person name="Fakankun I.U."/>
            <person name="Fristensky B."/>
            <person name="Levin D.B."/>
        </authorList>
    </citation>
    <scope>NUCLEOTIDE SEQUENCE [LARGE SCALE GENOMIC DNA]</scope>
    <source>
        <strain evidence="3 4">UCD-FST 08-225</strain>
    </source>
</reference>
<keyword evidence="2" id="KW-0732">Signal</keyword>
<sequence length="331" mass="35340">MRAMAGRDHPLMLVWHGSMLLISLLPRTTAPATRTRTPSRLPCIPPHLTFSAADLHQPQPSTALCTASRCAAGCRKATIDPTRHFPWLAAPIGRGFSSLCSWHLASGAHACPPATPYTALRPEPVQRYWSRLAGKGAASGLSQRPIVAVPLVRAARGLLFSCRTARLSPCRQPADPQCVRKPAALRPLRARGLSPSDLASSLRSGGVSVETSSSSAAVSPSASVARPTRVWVRRRMPKGLLPMSLPCHVEREEESGGSSARSRSRRVCSLSRGCEPTRQTTVAGHSCGPSTPALSRASRGKSRTERLGLRVGDARAPAQACPVRVFDRPSV</sequence>
<feature type="region of interest" description="Disordered" evidence="1">
    <location>
        <begin position="280"/>
        <end position="313"/>
    </location>
</feature>
<proteinExistence type="predicted"/>
<accession>A0A5C5FN99</accession>
<dbReference type="Proteomes" id="UP000311382">
    <property type="component" value="Unassembled WGS sequence"/>
</dbReference>
<dbReference type="AlphaFoldDB" id="A0A5C5FN99"/>
<feature type="compositionally biased region" description="Low complexity" evidence="1">
    <location>
        <begin position="203"/>
        <end position="225"/>
    </location>
</feature>